<protein>
    <submittedName>
        <fullName evidence="1">Uncharacterized protein</fullName>
    </submittedName>
</protein>
<reference evidence="1" key="1">
    <citation type="submission" date="2017-07" db="EMBL/GenBank/DDBJ databases">
        <authorList>
            <person name="Mikheyev A."/>
            <person name="Grau M."/>
        </authorList>
    </citation>
    <scope>NUCLEOTIDE SEQUENCE</scope>
    <source>
        <tissue evidence="1">Venom_gland</tissue>
    </source>
</reference>
<name>A0A2D4K6A8_9SAUR</name>
<proteinExistence type="predicted"/>
<accession>A0A2D4K6A8</accession>
<dbReference type="EMBL" id="IACL01044862">
    <property type="protein sequence ID" value="LAB04236.1"/>
    <property type="molecule type" value="Transcribed_RNA"/>
</dbReference>
<sequence>MDRSRKLQGISLNLKECQLSHWVRQQKKLLGHFFLLKIPYGYRSSKASPNYFVCKQHRTTFLPHTPRTSHCPLSTNHLHSLCLGNGLSASDVPQLVTLGC</sequence>
<dbReference type="AlphaFoldDB" id="A0A2D4K6A8"/>
<organism evidence="1">
    <name type="scientific">Micrurus paraensis</name>
    <dbReference type="NCBI Taxonomy" id="1970185"/>
    <lineage>
        <taxon>Eukaryota</taxon>
        <taxon>Metazoa</taxon>
        <taxon>Chordata</taxon>
        <taxon>Craniata</taxon>
        <taxon>Vertebrata</taxon>
        <taxon>Euteleostomi</taxon>
        <taxon>Lepidosauria</taxon>
        <taxon>Squamata</taxon>
        <taxon>Bifurcata</taxon>
        <taxon>Unidentata</taxon>
        <taxon>Episquamata</taxon>
        <taxon>Toxicofera</taxon>
        <taxon>Serpentes</taxon>
        <taxon>Colubroidea</taxon>
        <taxon>Elapidae</taxon>
        <taxon>Elapinae</taxon>
        <taxon>Micrurus</taxon>
    </lineage>
</organism>
<evidence type="ECO:0000313" key="1">
    <source>
        <dbReference type="EMBL" id="LAB04236.1"/>
    </source>
</evidence>
<reference evidence="1" key="2">
    <citation type="submission" date="2017-11" db="EMBL/GenBank/DDBJ databases">
        <title>Coralsnake Venomics: Analyses of Venom Gland Transcriptomes and Proteomes of Six Brazilian Taxa.</title>
        <authorList>
            <person name="Aird S.D."/>
            <person name="Jorge da Silva N."/>
            <person name="Qiu L."/>
            <person name="Villar-Briones A."/>
            <person name="Aparecida-Saddi V."/>
            <person name="Campos-Telles M.P."/>
            <person name="Grau M."/>
            <person name="Mikheyev A.S."/>
        </authorList>
    </citation>
    <scope>NUCLEOTIDE SEQUENCE</scope>
    <source>
        <tissue evidence="1">Venom_gland</tissue>
    </source>
</reference>